<proteinExistence type="predicted"/>
<evidence type="ECO:0000313" key="2">
    <source>
        <dbReference type="Proteomes" id="UP000019804"/>
    </source>
</evidence>
<sequence length="100" mass="11570">MKWNIFIPLSANHMLRTHLFAMTDQEKIQCRPSGSEAANIISSKRPISSDDRIQVNFALPAHNDIIDGIGMLHFWVRYFDYALQVYDKGEIYQFPHSGDE</sequence>
<organism evidence="1 2">
    <name type="scientific">Aspergillus ruber (strain CBS 135680)</name>
    <dbReference type="NCBI Taxonomy" id="1388766"/>
    <lineage>
        <taxon>Eukaryota</taxon>
        <taxon>Fungi</taxon>
        <taxon>Dikarya</taxon>
        <taxon>Ascomycota</taxon>
        <taxon>Pezizomycotina</taxon>
        <taxon>Eurotiomycetes</taxon>
        <taxon>Eurotiomycetidae</taxon>
        <taxon>Eurotiales</taxon>
        <taxon>Aspergillaceae</taxon>
        <taxon>Aspergillus</taxon>
        <taxon>Aspergillus subgen. Aspergillus</taxon>
    </lineage>
</organism>
<dbReference type="GeneID" id="63695154"/>
<name>A0A017SM46_ASPRC</name>
<dbReference type="Proteomes" id="UP000019804">
    <property type="component" value="Unassembled WGS sequence"/>
</dbReference>
<accession>A0A017SM46</accession>
<protein>
    <submittedName>
        <fullName evidence="1">Uncharacterized protein</fullName>
    </submittedName>
</protein>
<dbReference type="RefSeq" id="XP_040641392.1">
    <property type="nucleotide sequence ID" value="XM_040780030.1"/>
</dbReference>
<gene>
    <name evidence="1" type="ORF">EURHEDRAFT_400702</name>
</gene>
<reference evidence="2" key="1">
    <citation type="journal article" date="2014" name="Nat. Commun.">
        <title>Genomic adaptations of the halophilic Dead Sea filamentous fungus Eurotium rubrum.</title>
        <authorList>
            <person name="Kis-Papo T."/>
            <person name="Weig A.R."/>
            <person name="Riley R."/>
            <person name="Persoh D."/>
            <person name="Salamov A."/>
            <person name="Sun H."/>
            <person name="Lipzen A."/>
            <person name="Wasser S.P."/>
            <person name="Rambold G."/>
            <person name="Grigoriev I.V."/>
            <person name="Nevo E."/>
        </authorList>
    </citation>
    <scope>NUCLEOTIDE SEQUENCE [LARGE SCALE GENOMIC DNA]</scope>
    <source>
        <strain evidence="2">CBS 135680</strain>
    </source>
</reference>
<keyword evidence="2" id="KW-1185">Reference proteome</keyword>
<dbReference type="EMBL" id="KK088415">
    <property type="protein sequence ID" value="EYE97704.1"/>
    <property type="molecule type" value="Genomic_DNA"/>
</dbReference>
<dbReference type="AlphaFoldDB" id="A0A017SM46"/>
<dbReference type="HOGENOM" id="CLU_2305492_0_0_1"/>
<evidence type="ECO:0000313" key="1">
    <source>
        <dbReference type="EMBL" id="EYE97704.1"/>
    </source>
</evidence>